<dbReference type="InterPro" id="IPR008979">
    <property type="entry name" value="Galactose-bd-like_sf"/>
</dbReference>
<keyword evidence="1 3" id="KW-0378">Hydrolase</keyword>
<dbReference type="PANTHER" id="PTHR13170">
    <property type="entry name" value="O-GLCNACASE"/>
    <property type="match status" value="1"/>
</dbReference>
<reference evidence="6 7" key="1">
    <citation type="submission" date="2019-10" db="EMBL/GenBank/DDBJ databases">
        <title>The Genome Sequence of Clostridium tarantellae Isolated from Fish Brain.</title>
        <authorList>
            <person name="Bano L."/>
            <person name="Kiel M."/>
            <person name="Sales G."/>
            <person name="Doxey A.C."/>
            <person name="Mansfield M.J."/>
            <person name="Schiavone M."/>
            <person name="Rossetto O."/>
            <person name="Pirazzini M."/>
            <person name="Dobrindt U."/>
            <person name="Montecucco C."/>
        </authorList>
    </citation>
    <scope>NUCLEOTIDE SEQUENCE [LARGE SCALE GENOMIC DNA]</scope>
    <source>
        <strain evidence="6 7">DSM 3997</strain>
    </source>
</reference>
<feature type="domain" description="F5/8 type C" evidence="4">
    <location>
        <begin position="1191"/>
        <end position="1350"/>
    </location>
</feature>
<comment type="caution">
    <text evidence="6">The sequence shown here is derived from an EMBL/GenBank/DDBJ whole genome shotgun (WGS) entry which is preliminary data.</text>
</comment>
<evidence type="ECO:0000259" key="5">
    <source>
        <dbReference type="PROSITE" id="PS52009"/>
    </source>
</evidence>
<comment type="similarity">
    <text evidence="3">Belongs to the glycosyl hydrolase 84 family.</text>
</comment>
<evidence type="ECO:0000313" key="6">
    <source>
        <dbReference type="EMBL" id="MPQ42996.1"/>
    </source>
</evidence>
<dbReference type="GO" id="GO:0015929">
    <property type="term" value="F:hexosaminidase activity"/>
    <property type="evidence" value="ECO:0007669"/>
    <property type="project" value="UniProtKB-ARBA"/>
</dbReference>
<dbReference type="InterPro" id="IPR015882">
    <property type="entry name" value="HEX_bac_N"/>
</dbReference>
<dbReference type="SUPFAM" id="SSF55545">
    <property type="entry name" value="beta-N-acetylhexosaminidase-like domain"/>
    <property type="match status" value="1"/>
</dbReference>
<dbReference type="InterPro" id="IPR051822">
    <property type="entry name" value="Glycosyl_Hydrolase_84"/>
</dbReference>
<evidence type="ECO:0000256" key="2">
    <source>
        <dbReference type="ARBA" id="ARBA00023295"/>
    </source>
</evidence>
<dbReference type="EMBL" id="WHJC01000032">
    <property type="protein sequence ID" value="MPQ42996.1"/>
    <property type="molecule type" value="Genomic_DNA"/>
</dbReference>
<dbReference type="Gene3D" id="3.30.379.10">
    <property type="entry name" value="Chitobiase/beta-hexosaminidase domain 2-like"/>
    <property type="match status" value="1"/>
</dbReference>
<organism evidence="6 7">
    <name type="scientific">Clostridium tarantellae</name>
    <dbReference type="NCBI Taxonomy" id="39493"/>
    <lineage>
        <taxon>Bacteria</taxon>
        <taxon>Bacillati</taxon>
        <taxon>Bacillota</taxon>
        <taxon>Clostridia</taxon>
        <taxon>Eubacteriales</taxon>
        <taxon>Clostridiaceae</taxon>
        <taxon>Clostridium</taxon>
    </lineage>
</organism>
<dbReference type="Pfam" id="PF02838">
    <property type="entry name" value="Glyco_hydro_20b"/>
    <property type="match status" value="1"/>
</dbReference>
<keyword evidence="7" id="KW-1185">Reference proteome</keyword>
<dbReference type="Gene3D" id="3.20.20.80">
    <property type="entry name" value="Glycosidases"/>
    <property type="match status" value="1"/>
</dbReference>
<dbReference type="Pfam" id="PF00754">
    <property type="entry name" value="F5_F8_type_C"/>
    <property type="match status" value="2"/>
</dbReference>
<dbReference type="PROSITE" id="PS52009">
    <property type="entry name" value="GH84"/>
    <property type="match status" value="1"/>
</dbReference>
<dbReference type="SUPFAM" id="SSF49464">
    <property type="entry name" value="Carboxypeptidase regulatory domain-like"/>
    <property type="match status" value="2"/>
</dbReference>
<evidence type="ECO:0000313" key="7">
    <source>
        <dbReference type="Proteomes" id="UP000430345"/>
    </source>
</evidence>
<evidence type="ECO:0000256" key="3">
    <source>
        <dbReference type="PROSITE-ProRule" id="PRU01353"/>
    </source>
</evidence>
<dbReference type="SUPFAM" id="SSF51445">
    <property type="entry name" value="(Trans)glycosidases"/>
    <property type="match status" value="1"/>
</dbReference>
<dbReference type="Pfam" id="PF07555">
    <property type="entry name" value="NAGidase"/>
    <property type="match status" value="1"/>
</dbReference>
<dbReference type="Gene3D" id="2.60.40.1120">
    <property type="entry name" value="Carboxypeptidase-like, regulatory domain"/>
    <property type="match status" value="2"/>
</dbReference>
<name>A0A6I1MHI2_9CLOT</name>
<dbReference type="InterPro" id="IPR029018">
    <property type="entry name" value="Hex-like_dom2"/>
</dbReference>
<evidence type="ECO:0000259" key="4">
    <source>
        <dbReference type="PROSITE" id="PS50022"/>
    </source>
</evidence>
<dbReference type="InterPro" id="IPR013783">
    <property type="entry name" value="Ig-like_fold"/>
</dbReference>
<dbReference type="SUPFAM" id="SSF140657">
    <property type="entry name" value="Hyaluronidase post-catalytic domain-like"/>
    <property type="match status" value="1"/>
</dbReference>
<feature type="domain" description="GH84" evidence="5">
    <location>
        <begin position="594"/>
        <end position="875"/>
    </location>
</feature>
<dbReference type="GO" id="GO:0005975">
    <property type="term" value="P:carbohydrate metabolic process"/>
    <property type="evidence" value="ECO:0007669"/>
    <property type="project" value="UniProtKB-ARBA"/>
</dbReference>
<feature type="active site" description="Proton donor" evidence="3">
    <location>
        <position position="715"/>
    </location>
</feature>
<dbReference type="PANTHER" id="PTHR13170:SF16">
    <property type="entry name" value="PROTEIN O-GLCNACASE"/>
    <property type="match status" value="1"/>
</dbReference>
<proteinExistence type="inferred from homology"/>
<dbReference type="InterPro" id="IPR000421">
    <property type="entry name" value="FA58C"/>
</dbReference>
<dbReference type="RefSeq" id="WP_152888118.1">
    <property type="nucleotide sequence ID" value="NZ_WHJC01000032.1"/>
</dbReference>
<dbReference type="Gene3D" id="1.20.58.460">
    <property type="entry name" value="Hyaluronidase post-catalytic domain-like"/>
    <property type="match status" value="1"/>
</dbReference>
<dbReference type="Gene3D" id="2.60.120.260">
    <property type="entry name" value="Galactose-binding domain-like"/>
    <property type="match status" value="4"/>
</dbReference>
<dbReference type="GO" id="GO:1901135">
    <property type="term" value="P:carbohydrate derivative metabolic process"/>
    <property type="evidence" value="ECO:0007669"/>
    <property type="project" value="UniProtKB-ARBA"/>
</dbReference>
<dbReference type="OrthoDB" id="9760892at2"/>
<accession>A0A6I1MHI2</accession>
<gene>
    <name evidence="6" type="ORF">GBZ86_04390</name>
</gene>
<dbReference type="SUPFAM" id="SSF49785">
    <property type="entry name" value="Galactose-binding domain-like"/>
    <property type="match status" value="3"/>
</dbReference>
<sequence length="1759" mass="198251">MDLKRDKYSPFISSKISIDKKGQDIEMNLKLTKNTKKLNLSTTISGSVVDKLKNPIDNAIVNLMDENFNPLTYVTTGENGKYLMNDIPYSDSYNLIATANGKLISQANNFSISSQQNLEFNFVLLDDPNALLGIISGKVQDDNNPLLGAIVSLYTIDEDKKNLISITYSDVSGIYTFTELPLGNYSIGISALGYMQFQMPVSVNSGEIISVKSNLSVDPKASDGIISGIIKDSTNLQISDAYVILYRVEDNEDLTPVAVTTTDKNGLYVFINVSTGNYLIKTNDFEIVDLIALKDKNVITSITSGDSNKKILINTTEKGTDFFNFNFIGTWYGDSTEKWATDINSSFSIKFKGGNIKLMGIKDPRHGIYEISIDNGNIKEVDGYSSTRTEIITIFDSGILNYGEHVLNFKLKGVNPHGGRADGQINYAVIDLDMDNNETIDNVTPKTYEIYPKPQNIKYTGGWFQLGQNINVVYDNEVDEYTKNRVMQVLKSQNLESTVSNEIVSGKTNFLVGINKFNGIVNEYFSINISYDKSFFDNNIDSYLISVKDGIIAVLGKDEDSAFYGVTTLKHVFNQIEENKVIQNFRIDDYADVPRRGFIEGYYGNPWSNEDRGELMKFGGDYKLNQYVFAPKDDIYHNKKWRELYPAEDLMGIQKLAKIGNETKNRYVYALHPFMYSAIRFNTEENYKKDLDIIKQKFNQLLDADVRQFAILADDAGVPPEGPSMYVKLLKDLTAWLEQKKVVYTDLKTHLMFCPAYYMGNGSSNQLRELNKAGDNISLVMTGGRIWGEVNENFSNNFINNIATEGYPGRAPFYWINWPCSDNSKQHLIMGGNDTFLHPGVDPSKIDGIVLNPMQQAEANKSALFAISDYAWNIWGNKEEANKNWYDSFKYMDHGTVEETNSSMALRELSKHMINQNMDGRVTKLEESIELAPKIKDFKKKYENGSSIKLEAEALIDEFTNLKNAAAYYKDNAGNPRTRDQIIYWLNCWEDTTNAVISYLNSAIAIESNKNDVALKNFLNGQNSFEKSKTYEFHYVDHMQYAEVGVQHIVPLIKILGESLSVVISSIIDPSKITATFITNREDSPSGIKENIFDQNPITEIVYKNPNRIDGGTYVGIKYSNAILLNNVEFLMGTNANPNDTMQKAKIQYTIDGKEWLDLEGGKEYENPQNIKVENLSLKVKGIRLIETAGKSNIWLGIRDINVNKANTDLALNSTLIRSDIWQVYEGDESNITDGKEGTDVWYKTANGDTSLAGEFIGLNLGKVAKLDQIRFVMGRDGSGDKWRKYKLEYSLDNEIWKTVKEYDNSNNTIGKDIIEESFQTPIEAIYIRFTNLENINRWVIFSELGVISDEEANRGDKNNIYTNTNLDIYSIFSYNLTKLKPFSSLKLNSGEYIGVKLDRIKDLSRINFETINGGALLLQSSLNGVQWSNIVNSSELQDGRYVRAINNSKSTVTFDLNKFEVFSSEITAPKLISAYMDDTGAEKAVDGDLRTSVKFNGFPKKDDTIVYDLGQEILVDNLKYVVLDTEKDHVRDGKIQLSLDGTTWIDAITIGDGVENPANDLDSKPVDNGYKHGNQSDGIIPIDSAYVEGANLNQKARYVRILFTASYNYRWTVINELMINNGEYIQAVNDPTFLSNPIEERGFSPNNLIDGQLTTSYKPNTKNGQIRQGNLTYRLSEKTDIKKIIIVQDGNTISNALINAKVIDNNEEGTSKWVILGRLSNSLNEFITSAYEHVFEIKISWNGVAPNIYEIITLNDEF</sequence>
<evidence type="ECO:0000256" key="1">
    <source>
        <dbReference type="ARBA" id="ARBA00022801"/>
    </source>
</evidence>
<keyword evidence="2 3" id="KW-0326">Glycosidase</keyword>
<protein>
    <submittedName>
        <fullName evidence="6">Hyaluronoglucosaminidase</fullName>
    </submittedName>
</protein>
<dbReference type="InterPro" id="IPR011496">
    <property type="entry name" value="O-GlcNAcase_cat"/>
</dbReference>
<dbReference type="InterPro" id="IPR017853">
    <property type="entry name" value="GH"/>
</dbReference>
<dbReference type="InterPro" id="IPR008969">
    <property type="entry name" value="CarboxyPept-like_regulatory"/>
</dbReference>
<dbReference type="Pfam" id="PF13620">
    <property type="entry name" value="CarboxypepD_reg"/>
    <property type="match status" value="2"/>
</dbReference>
<dbReference type="PROSITE" id="PS50022">
    <property type="entry name" value="FA58C_3"/>
    <property type="match status" value="1"/>
</dbReference>
<dbReference type="Gene3D" id="2.60.40.10">
    <property type="entry name" value="Immunoglobulins"/>
    <property type="match status" value="1"/>
</dbReference>
<dbReference type="Proteomes" id="UP000430345">
    <property type="component" value="Unassembled WGS sequence"/>
</dbReference>
<dbReference type="SUPFAM" id="SSF49478">
    <property type="entry name" value="Cna protein B-type domain"/>
    <property type="match status" value="1"/>
</dbReference>